<organism evidence="2 3">
    <name type="scientific">Chrysochromulina tobinii</name>
    <dbReference type="NCBI Taxonomy" id="1460289"/>
    <lineage>
        <taxon>Eukaryota</taxon>
        <taxon>Haptista</taxon>
        <taxon>Haptophyta</taxon>
        <taxon>Prymnesiophyceae</taxon>
        <taxon>Prymnesiales</taxon>
        <taxon>Chrysochromulinaceae</taxon>
        <taxon>Chrysochromulina</taxon>
    </lineage>
</organism>
<protein>
    <submittedName>
        <fullName evidence="2">Uncharacterized protein</fullName>
    </submittedName>
</protein>
<comment type="caution">
    <text evidence="2">The sequence shown here is derived from an EMBL/GenBank/DDBJ whole genome shotgun (WGS) entry which is preliminary data.</text>
</comment>
<feature type="region of interest" description="Disordered" evidence="1">
    <location>
        <begin position="70"/>
        <end position="99"/>
    </location>
</feature>
<dbReference type="AlphaFoldDB" id="A0A0M0LBX5"/>
<dbReference type="Proteomes" id="UP000037460">
    <property type="component" value="Unassembled WGS sequence"/>
</dbReference>
<accession>A0A0M0LBX5</accession>
<name>A0A0M0LBX5_9EUKA</name>
<sequence>MSLGQVRMRPKANKPSIANMSAVEGGLFGREPQTYGQRIVDNPYEVLPHGGGGGYGGGGNLDFLSRVEQAEARDSERQNSARQRKGHRAYVKRHPDGGMMDDGGVVFGDDTAPQNRQHRKQDMYTTSNGATNTAMQTQLEAAVQRQHEQTIRQLLMEQHGLSAKEAERELVLWRQEVASGKAKPIPVPQANGTAGHRARGENGNFLPSQQFEDPFKVRAARSATPPKSKPWDIVDNFKDNRAEGVTAHKRGPQPWEVADAFKDGNSGFGAAFPMTGGIFG</sequence>
<evidence type="ECO:0000313" key="2">
    <source>
        <dbReference type="EMBL" id="KOO48554.1"/>
    </source>
</evidence>
<gene>
    <name evidence="2" type="ORF">Ctob_011180</name>
</gene>
<reference evidence="3" key="1">
    <citation type="journal article" date="2015" name="PLoS Genet.">
        <title>Genome Sequence and Transcriptome Analyses of Chrysochromulina tobin: Metabolic Tools for Enhanced Algal Fitness in the Prominent Order Prymnesiales (Haptophyceae).</title>
        <authorList>
            <person name="Hovde B.T."/>
            <person name="Deodato C.R."/>
            <person name="Hunsperger H.M."/>
            <person name="Ryken S.A."/>
            <person name="Yost W."/>
            <person name="Jha R.K."/>
            <person name="Patterson J."/>
            <person name="Monnat R.J. Jr."/>
            <person name="Barlow S.B."/>
            <person name="Starkenburg S.R."/>
            <person name="Cattolico R.A."/>
        </authorList>
    </citation>
    <scope>NUCLEOTIDE SEQUENCE</scope>
    <source>
        <strain evidence="3">CCMP291</strain>
    </source>
</reference>
<dbReference type="EMBL" id="JWZX01000540">
    <property type="protein sequence ID" value="KOO48554.1"/>
    <property type="molecule type" value="Genomic_DNA"/>
</dbReference>
<keyword evidence="3" id="KW-1185">Reference proteome</keyword>
<evidence type="ECO:0000256" key="1">
    <source>
        <dbReference type="SAM" id="MobiDB-lite"/>
    </source>
</evidence>
<proteinExistence type="predicted"/>
<evidence type="ECO:0000313" key="3">
    <source>
        <dbReference type="Proteomes" id="UP000037460"/>
    </source>
</evidence>
<feature type="compositionally biased region" description="Basic residues" evidence="1">
    <location>
        <begin position="82"/>
        <end position="92"/>
    </location>
</feature>
<feature type="compositionally biased region" description="Basic and acidic residues" evidence="1">
    <location>
        <begin position="70"/>
        <end position="79"/>
    </location>
</feature>